<dbReference type="SUPFAM" id="SSF89447">
    <property type="entry name" value="AbrB/MazE/MraZ-like"/>
    <property type="match status" value="1"/>
</dbReference>
<sequence>MVFMNATVEIDKAGRIVVPKKVRDALGLNAGTQVELEVQEDAVVLRAKRQPKGLWNDRGLWVYDAGVPITTDEVQRWMDELRERRMRFVSGESLEP</sequence>
<dbReference type="Pfam" id="PF04014">
    <property type="entry name" value="MazE_antitoxin"/>
    <property type="match status" value="1"/>
</dbReference>
<accession>A0A1H6A237</accession>
<keyword evidence="1" id="KW-0238">DNA-binding</keyword>
<evidence type="ECO:0000256" key="1">
    <source>
        <dbReference type="PROSITE-ProRule" id="PRU01076"/>
    </source>
</evidence>
<dbReference type="NCBIfam" id="TIGR01439">
    <property type="entry name" value="lp_hng_hel_AbrB"/>
    <property type="match status" value="1"/>
</dbReference>
<keyword evidence="4" id="KW-1185">Reference proteome</keyword>
<feature type="domain" description="SpoVT-AbrB" evidence="2">
    <location>
        <begin position="5"/>
        <end position="50"/>
    </location>
</feature>
<name>A0A1H6A237_9BACT</name>
<evidence type="ECO:0000259" key="2">
    <source>
        <dbReference type="PROSITE" id="PS51740"/>
    </source>
</evidence>
<dbReference type="Proteomes" id="UP000236728">
    <property type="component" value="Unassembled WGS sequence"/>
</dbReference>
<evidence type="ECO:0000313" key="4">
    <source>
        <dbReference type="Proteomes" id="UP000236728"/>
    </source>
</evidence>
<dbReference type="SMART" id="SM00966">
    <property type="entry name" value="SpoVT_AbrB"/>
    <property type="match status" value="1"/>
</dbReference>
<evidence type="ECO:0000313" key="3">
    <source>
        <dbReference type="EMBL" id="SEG42799.1"/>
    </source>
</evidence>
<gene>
    <name evidence="3" type="ORF">SAMN05421819_2880</name>
</gene>
<dbReference type="AlphaFoldDB" id="A0A1H6A237"/>
<dbReference type="InterPro" id="IPR007159">
    <property type="entry name" value="SpoVT-AbrB_dom"/>
</dbReference>
<dbReference type="Gene3D" id="2.10.260.10">
    <property type="match status" value="1"/>
</dbReference>
<reference evidence="3 4" key="1">
    <citation type="submission" date="2016-10" db="EMBL/GenBank/DDBJ databases">
        <authorList>
            <person name="de Groot N.N."/>
        </authorList>
    </citation>
    <scope>NUCLEOTIDE SEQUENCE [LARGE SCALE GENOMIC DNA]</scope>
    <source>
        <strain evidence="3 4">DSM 22489</strain>
    </source>
</reference>
<dbReference type="EMBL" id="FNVA01000005">
    <property type="protein sequence ID" value="SEG42799.1"/>
    <property type="molecule type" value="Genomic_DNA"/>
</dbReference>
<dbReference type="GO" id="GO:0003677">
    <property type="term" value="F:DNA binding"/>
    <property type="evidence" value="ECO:0007669"/>
    <property type="project" value="UniProtKB-UniRule"/>
</dbReference>
<proteinExistence type="predicted"/>
<protein>
    <submittedName>
        <fullName evidence="3">Looped-hinge helix DNA binding domain-containing protein, AbrB family</fullName>
    </submittedName>
</protein>
<dbReference type="InterPro" id="IPR037914">
    <property type="entry name" value="SpoVT-AbrB_sf"/>
</dbReference>
<dbReference type="PROSITE" id="PS51740">
    <property type="entry name" value="SPOVT_ABRB"/>
    <property type="match status" value="1"/>
</dbReference>
<organism evidence="3 4">
    <name type="scientific">Bryocella elongata</name>
    <dbReference type="NCBI Taxonomy" id="863522"/>
    <lineage>
        <taxon>Bacteria</taxon>
        <taxon>Pseudomonadati</taxon>
        <taxon>Acidobacteriota</taxon>
        <taxon>Terriglobia</taxon>
        <taxon>Terriglobales</taxon>
        <taxon>Acidobacteriaceae</taxon>
        <taxon>Bryocella</taxon>
    </lineage>
</organism>